<feature type="compositionally biased region" description="Polar residues" evidence="8">
    <location>
        <begin position="703"/>
        <end position="720"/>
    </location>
</feature>
<feature type="transmembrane region" description="Helical" evidence="9">
    <location>
        <begin position="353"/>
        <end position="371"/>
    </location>
</feature>
<evidence type="ECO:0000259" key="11">
    <source>
        <dbReference type="PROSITE" id="PS50929"/>
    </source>
</evidence>
<evidence type="ECO:0000256" key="9">
    <source>
        <dbReference type="SAM" id="Phobius"/>
    </source>
</evidence>
<feature type="compositionally biased region" description="Basic and acidic residues" evidence="8">
    <location>
        <begin position="689"/>
        <end position="699"/>
    </location>
</feature>
<evidence type="ECO:0000256" key="4">
    <source>
        <dbReference type="ARBA" id="ARBA00022741"/>
    </source>
</evidence>
<dbReference type="SUPFAM" id="SSF90123">
    <property type="entry name" value="ABC transporter transmembrane region"/>
    <property type="match status" value="2"/>
</dbReference>
<dbReference type="Pfam" id="PF00005">
    <property type="entry name" value="ABC_tran"/>
    <property type="match status" value="2"/>
</dbReference>
<feature type="domain" description="ABC transporter" evidence="10">
    <location>
        <begin position="1103"/>
        <end position="1290"/>
    </location>
</feature>
<dbReference type="InterPro" id="IPR011527">
    <property type="entry name" value="ABC1_TM_dom"/>
</dbReference>
<dbReference type="InterPro" id="IPR039421">
    <property type="entry name" value="Type_1_exporter"/>
</dbReference>
<proteinExistence type="inferred from homology"/>
<feature type="compositionally biased region" description="Basic and acidic residues" evidence="8">
    <location>
        <begin position="23"/>
        <end position="32"/>
    </location>
</feature>
<evidence type="ECO:0000313" key="12">
    <source>
        <dbReference type="EMBL" id="CAK8697430.1"/>
    </source>
</evidence>
<feature type="transmembrane region" description="Helical" evidence="9">
    <location>
        <begin position="237"/>
        <end position="257"/>
    </location>
</feature>
<evidence type="ECO:0000256" key="3">
    <source>
        <dbReference type="ARBA" id="ARBA00022692"/>
    </source>
</evidence>
<dbReference type="Gene3D" id="3.40.50.300">
    <property type="entry name" value="P-loop containing nucleotide triphosphate hydrolases"/>
    <property type="match status" value="2"/>
</dbReference>
<feature type="domain" description="ABC transmembrane type-1" evidence="11">
    <location>
        <begin position="70"/>
        <end position="379"/>
    </location>
</feature>
<dbReference type="CDD" id="cd18578">
    <property type="entry name" value="ABC_6TM_Pgp_ABCB1_D2_like"/>
    <property type="match status" value="1"/>
</dbReference>
<feature type="region of interest" description="Disordered" evidence="8">
    <location>
        <begin position="1"/>
        <end position="32"/>
    </location>
</feature>
<feature type="compositionally biased region" description="Basic residues" evidence="8">
    <location>
        <begin position="657"/>
        <end position="666"/>
    </location>
</feature>
<accession>A0ABP0H0B0</accession>
<evidence type="ECO:0000256" key="1">
    <source>
        <dbReference type="ARBA" id="ARBA00004141"/>
    </source>
</evidence>
<sequence length="1290" mass="141954">MTEEQKANEKNEPETVETNGNENDVKEPRYENGMETVPEVDNTNLKAKPVGLSYKHLYRYAGCQEWTLLVVGSLAAVANGAGYPLLFLFFGELTTQFTEYGALTQSVLDQNISTTNPVTIAAGLATTQFEEDGLRVIYRLLYVSAGVLVVASLQMACWTRQAVSQSHQIRIKYFRAILRQDIAFHDVTSAGVLNTRMSEDVRVIEEGIGDKVSVIIQQTAVIIGCLIVAFLRSYKIALINLAVTPLLGLVTVVFFKVDAYFTSKEMDAYAAAGAIAEQAISSIRTIVAFGCQEKETERYGQNLFEAKQLGMKKESLKGCSLGTIRFIVFSMYGISFWYGTRLVLDGEITPGDFITSFFAVIFASFAIGSIGNNFTYLTAAQTAGAKVFHVIDRIPEIDVFSDDGKTPDDFTSSVDINDVSFHYPTRPSVEVLKQIKLSIDSGQTVAMVGSSGSGKSTVVQLIERFYDPQSGQISIGGEDIKSLNVHWLRSQIGFVSQEPVLFATTIGDNIRWGRDDVTDEEIDEAAKKANAYDFIMAFPKKFDTYVGEGGAQMSGGQKQRIAIARAIVRNPKILLLDEATSALDTESEAIVQAALEKASKGRTTIVIAHRLSTIRGADKIVAFNQGEVMEEGTHEELMEIEKGIYRNLVETQAKNNVKAKKVQKTKVKQEAKKSQRTLRRPSRGFTRMVSERISSEIRKSMRQPASRSSEMRTSATSAAESANVAMENESTEMEAVNVKKRRKTRKRELSEEVEEEVEEEEFYPDVSIGTILSYNKPEWCYITFGCIFALTGGAADPLLALVFGDVLTIFAKTSREEQLNDAAFYGLMFFALAVGVVISYSAEACLFAKSGMELTERLRKATFRAILRQEISYFDDPNHNTGVLCARLATDASKVQGSTGVRLGVMWRNFSSLAVAIGIAFAFSWKLTLLMMVFIPLLGIAGFIQAWAVSGQSDNSTNEEGARIASEAISNVRTIAALCKEKAVYGLFERAQQASTRNALKKAIVAGLAYGYSQIMPFIVFAAVFRLGIHLILEENLPFENTFKVMMAIVYGATAVGQASTFVPDYGEAKTAANRVIGIITQEPIIDPYSDEGDRPTHCKGEVTFKTVYFRYPTRPDQPLLRGLNLSIKTGQTVALVGQSGSGKSTIVQLVERFYDVGSGRILVDGVNMKRLNVAWLRQQIGIVSQEPVLFDQTLAENISFGDCGRQVTNDEITAAARNANIHDFITSLPEKYQTRVGSRGSRLSGGQKQRIAIARALLRNPKILLLDEATSALDAESEKVKSFLMLAKI</sequence>
<comment type="subcellular location">
    <subcellularLocation>
        <location evidence="1">Membrane</location>
        <topology evidence="1">Multi-pass membrane protein</topology>
    </subcellularLocation>
</comment>
<dbReference type="PROSITE" id="PS50893">
    <property type="entry name" value="ABC_TRANSPORTER_2"/>
    <property type="match status" value="2"/>
</dbReference>
<gene>
    <name evidence="12" type="ORF">CVLEPA_LOCUS30658</name>
</gene>
<feature type="transmembrane region" description="Helical" evidence="9">
    <location>
        <begin position="779"/>
        <end position="803"/>
    </location>
</feature>
<keyword evidence="5" id="KW-0067">ATP-binding</keyword>
<feature type="transmembrane region" description="Helical" evidence="9">
    <location>
        <begin position="136"/>
        <end position="158"/>
    </location>
</feature>
<feature type="compositionally biased region" description="Basic and acidic residues" evidence="8">
    <location>
        <begin position="1"/>
        <end position="13"/>
    </location>
</feature>
<evidence type="ECO:0000256" key="8">
    <source>
        <dbReference type="SAM" id="MobiDB-lite"/>
    </source>
</evidence>
<evidence type="ECO:0000259" key="10">
    <source>
        <dbReference type="PROSITE" id="PS50893"/>
    </source>
</evidence>
<feature type="transmembrane region" description="Helical" evidence="9">
    <location>
        <begin position="823"/>
        <end position="848"/>
    </location>
</feature>
<dbReference type="CDD" id="cd18577">
    <property type="entry name" value="ABC_6TM_Pgp_ABCB1_D1_like"/>
    <property type="match status" value="1"/>
</dbReference>
<evidence type="ECO:0000256" key="5">
    <source>
        <dbReference type="ARBA" id="ARBA00022840"/>
    </source>
</evidence>
<keyword evidence="3 9" id="KW-0812">Transmembrane</keyword>
<keyword evidence="4" id="KW-0547">Nucleotide-binding</keyword>
<reference evidence="12 13" key="1">
    <citation type="submission" date="2024-02" db="EMBL/GenBank/DDBJ databases">
        <authorList>
            <person name="Daric V."/>
            <person name="Darras S."/>
        </authorList>
    </citation>
    <scope>NUCLEOTIDE SEQUENCE [LARGE SCALE GENOMIC DNA]</scope>
</reference>
<keyword evidence="7 9" id="KW-0472">Membrane</keyword>
<keyword evidence="13" id="KW-1185">Reference proteome</keyword>
<comment type="similarity">
    <text evidence="2">Belongs to the ABC transporter superfamily. ABCB family. Multidrug resistance exporter (TC 3.A.1.201) subfamily.</text>
</comment>
<dbReference type="Gene3D" id="1.20.1560.10">
    <property type="entry name" value="ABC transporter type 1, transmembrane domain"/>
    <property type="match status" value="2"/>
</dbReference>
<feature type="transmembrane region" description="Helical" evidence="9">
    <location>
        <begin position="929"/>
        <end position="949"/>
    </location>
</feature>
<feature type="domain" description="ABC transporter" evidence="10">
    <location>
        <begin position="414"/>
        <end position="650"/>
    </location>
</feature>
<dbReference type="InterPro" id="IPR036640">
    <property type="entry name" value="ABC1_TM_sf"/>
</dbReference>
<feature type="transmembrane region" description="Helical" evidence="9">
    <location>
        <begin position="318"/>
        <end position="338"/>
    </location>
</feature>
<name>A0ABP0H0B0_CLALP</name>
<dbReference type="PANTHER" id="PTHR43394:SF27">
    <property type="entry name" value="ATP-DEPENDENT TRANSLOCASE ABCB1-LIKE"/>
    <property type="match status" value="1"/>
</dbReference>
<keyword evidence="6 9" id="KW-1133">Transmembrane helix</keyword>
<dbReference type="Proteomes" id="UP001642483">
    <property type="component" value="Unassembled WGS sequence"/>
</dbReference>
<feature type="transmembrane region" description="Helical" evidence="9">
    <location>
        <begin position="1003"/>
        <end position="1025"/>
    </location>
</feature>
<evidence type="ECO:0000256" key="6">
    <source>
        <dbReference type="ARBA" id="ARBA00022989"/>
    </source>
</evidence>
<feature type="region of interest" description="Disordered" evidence="8">
    <location>
        <begin position="657"/>
        <end position="735"/>
    </location>
</feature>
<dbReference type="CDD" id="cd03249">
    <property type="entry name" value="ABC_MTABC3_MDL1_MDL2"/>
    <property type="match status" value="1"/>
</dbReference>
<dbReference type="InterPro" id="IPR027417">
    <property type="entry name" value="P-loop_NTPase"/>
</dbReference>
<comment type="caution">
    <text evidence="12">The sequence shown here is derived from an EMBL/GenBank/DDBJ whole genome shotgun (WGS) entry which is preliminary data.</text>
</comment>
<evidence type="ECO:0000313" key="13">
    <source>
        <dbReference type="Proteomes" id="UP001642483"/>
    </source>
</evidence>
<dbReference type="SUPFAM" id="SSF52540">
    <property type="entry name" value="P-loop containing nucleoside triphosphate hydrolases"/>
    <property type="match status" value="2"/>
</dbReference>
<evidence type="ECO:0000256" key="7">
    <source>
        <dbReference type="ARBA" id="ARBA00023136"/>
    </source>
</evidence>
<feature type="transmembrane region" description="Helical" evidence="9">
    <location>
        <begin position="212"/>
        <end position="231"/>
    </location>
</feature>
<dbReference type="InterPro" id="IPR017871">
    <property type="entry name" value="ABC_transporter-like_CS"/>
</dbReference>
<dbReference type="InterPro" id="IPR003439">
    <property type="entry name" value="ABC_transporter-like_ATP-bd"/>
</dbReference>
<feature type="transmembrane region" description="Helical" evidence="9">
    <location>
        <begin position="905"/>
        <end position="923"/>
    </location>
</feature>
<dbReference type="Pfam" id="PF00664">
    <property type="entry name" value="ABC_membrane"/>
    <property type="match status" value="2"/>
</dbReference>
<feature type="domain" description="ABC transmembrane type-1" evidence="11">
    <location>
        <begin position="784"/>
        <end position="1068"/>
    </location>
</feature>
<feature type="transmembrane region" description="Helical" evidence="9">
    <location>
        <begin position="66"/>
        <end position="90"/>
    </location>
</feature>
<protein>
    <submittedName>
        <fullName evidence="12">Uncharacterized protein</fullName>
    </submittedName>
</protein>
<organism evidence="12 13">
    <name type="scientific">Clavelina lepadiformis</name>
    <name type="common">Light-bulb sea squirt</name>
    <name type="synonym">Ascidia lepadiformis</name>
    <dbReference type="NCBI Taxonomy" id="159417"/>
    <lineage>
        <taxon>Eukaryota</taxon>
        <taxon>Metazoa</taxon>
        <taxon>Chordata</taxon>
        <taxon>Tunicata</taxon>
        <taxon>Ascidiacea</taxon>
        <taxon>Aplousobranchia</taxon>
        <taxon>Clavelinidae</taxon>
        <taxon>Clavelina</taxon>
    </lineage>
</organism>
<dbReference type="EMBL" id="CAWYQH010000163">
    <property type="protein sequence ID" value="CAK8697430.1"/>
    <property type="molecule type" value="Genomic_DNA"/>
</dbReference>
<dbReference type="SMART" id="SM00382">
    <property type="entry name" value="AAA"/>
    <property type="match status" value="2"/>
</dbReference>
<dbReference type="PANTHER" id="PTHR43394">
    <property type="entry name" value="ATP-DEPENDENT PERMEASE MDL1, MITOCHONDRIAL"/>
    <property type="match status" value="1"/>
</dbReference>
<dbReference type="InterPro" id="IPR003593">
    <property type="entry name" value="AAA+_ATPase"/>
</dbReference>
<dbReference type="PROSITE" id="PS50929">
    <property type="entry name" value="ABC_TM1F"/>
    <property type="match status" value="2"/>
</dbReference>
<evidence type="ECO:0000256" key="2">
    <source>
        <dbReference type="ARBA" id="ARBA00007577"/>
    </source>
</evidence>
<dbReference type="PROSITE" id="PS00211">
    <property type="entry name" value="ABC_TRANSPORTER_1"/>
    <property type="match status" value="2"/>
</dbReference>